<reference evidence="6" key="1">
    <citation type="submission" date="2018-05" db="EMBL/GenBank/DDBJ databases">
        <authorList>
            <person name="Lanie J.A."/>
            <person name="Ng W.-L."/>
            <person name="Kazmierczak K.M."/>
            <person name="Andrzejewski T.M."/>
            <person name="Davidsen T.M."/>
            <person name="Wayne K.J."/>
            <person name="Tettelin H."/>
            <person name="Glass J.I."/>
            <person name="Rusch D."/>
            <person name="Podicherti R."/>
            <person name="Tsui H.-C.T."/>
            <person name="Winkler M.E."/>
        </authorList>
    </citation>
    <scope>NUCLEOTIDE SEQUENCE</scope>
</reference>
<feature type="non-terminal residue" evidence="6">
    <location>
        <position position="338"/>
    </location>
</feature>
<organism evidence="6">
    <name type="scientific">marine metagenome</name>
    <dbReference type="NCBI Taxonomy" id="408172"/>
    <lineage>
        <taxon>unclassified sequences</taxon>
        <taxon>metagenomes</taxon>
        <taxon>ecological metagenomes</taxon>
    </lineage>
</organism>
<dbReference type="PANTHER" id="PTHR48078:SF6">
    <property type="entry name" value="L-THREONINE DEHYDRATASE CATABOLIC TDCB"/>
    <property type="match status" value="1"/>
</dbReference>
<dbReference type="EMBL" id="UINC01064450">
    <property type="protein sequence ID" value="SVB93130.1"/>
    <property type="molecule type" value="Genomic_DNA"/>
</dbReference>
<dbReference type="Pfam" id="PF00291">
    <property type="entry name" value="PALP"/>
    <property type="match status" value="1"/>
</dbReference>
<dbReference type="GO" id="GO:0030170">
    <property type="term" value="F:pyridoxal phosphate binding"/>
    <property type="evidence" value="ECO:0007669"/>
    <property type="project" value="InterPro"/>
</dbReference>
<evidence type="ECO:0000256" key="4">
    <source>
        <dbReference type="ARBA" id="ARBA00023239"/>
    </source>
</evidence>
<dbReference type="GO" id="GO:0009097">
    <property type="term" value="P:isoleucine biosynthetic process"/>
    <property type="evidence" value="ECO:0007669"/>
    <property type="project" value="TreeGrafter"/>
</dbReference>
<sequence length="338" mass="35367">MAINRPAGSGYFPHSNGTIQPVTTSLQLDDIRSAAQRIQPYINHTPLYHWQDDWVDEHVSGGELHLKLEFLQRTGSFKARGAVNNILTRDDVEQGKGVTAVSAGNHAIAVAYAARALGVSAKVVMHRGANPARVAKCRAFGAEVVLVDDMTQAFPAMEEIAATENRSVIHPFDGQATMQGTGTVGLEIAESITDLDAVVVAVGGGGLIAGVGAALKALQPSLTVYGVEPTGASGMSQSLSCGRFLDKVDVNTIADSMGAPLHCAESFAVCQQVVDEIVLLDDDALCRGMTVAFDRLKFSLEAAGSAVLAALAGPLKGRLTGKRTAAILCGSNIDEASW</sequence>
<keyword evidence="4" id="KW-0456">Lyase</keyword>
<name>A0A382I0H9_9ZZZZ</name>
<dbReference type="PROSITE" id="PS00165">
    <property type="entry name" value="DEHYDRATASE_SER_THR"/>
    <property type="match status" value="1"/>
</dbReference>
<evidence type="ECO:0000313" key="6">
    <source>
        <dbReference type="EMBL" id="SVB93130.1"/>
    </source>
</evidence>
<dbReference type="FunFam" id="3.40.50.1100:FF:000005">
    <property type="entry name" value="Threonine dehydratase catabolic"/>
    <property type="match status" value="1"/>
</dbReference>
<dbReference type="Gene3D" id="3.40.50.1100">
    <property type="match status" value="2"/>
</dbReference>
<evidence type="ECO:0000256" key="3">
    <source>
        <dbReference type="ARBA" id="ARBA00022898"/>
    </source>
</evidence>
<comment type="cofactor">
    <cofactor evidence="1">
        <name>pyridoxal 5'-phosphate</name>
        <dbReference type="ChEBI" id="CHEBI:597326"/>
    </cofactor>
</comment>
<dbReference type="AlphaFoldDB" id="A0A382I0H9"/>
<comment type="similarity">
    <text evidence="2">Belongs to the serine/threonine dehydratase family.</text>
</comment>
<dbReference type="InterPro" id="IPR050147">
    <property type="entry name" value="Ser/Thr_Dehydratase"/>
</dbReference>
<dbReference type="PANTHER" id="PTHR48078">
    <property type="entry name" value="THREONINE DEHYDRATASE, MITOCHONDRIAL-RELATED"/>
    <property type="match status" value="1"/>
</dbReference>
<gene>
    <name evidence="6" type="ORF">METZ01_LOCUS245984</name>
</gene>
<dbReference type="GO" id="GO:0006567">
    <property type="term" value="P:L-threonine catabolic process"/>
    <property type="evidence" value="ECO:0007669"/>
    <property type="project" value="TreeGrafter"/>
</dbReference>
<dbReference type="InterPro" id="IPR000634">
    <property type="entry name" value="Ser/Thr_deHydtase_PyrdxlP-BS"/>
</dbReference>
<evidence type="ECO:0000256" key="2">
    <source>
        <dbReference type="ARBA" id="ARBA00010869"/>
    </source>
</evidence>
<dbReference type="InterPro" id="IPR001926">
    <property type="entry name" value="TrpB-like_PALP"/>
</dbReference>
<protein>
    <recommendedName>
        <fullName evidence="5">Tryptophan synthase beta chain-like PALP domain-containing protein</fullName>
    </recommendedName>
</protein>
<dbReference type="InterPro" id="IPR036052">
    <property type="entry name" value="TrpB-like_PALP_sf"/>
</dbReference>
<dbReference type="GO" id="GO:0003941">
    <property type="term" value="F:L-serine ammonia-lyase activity"/>
    <property type="evidence" value="ECO:0007669"/>
    <property type="project" value="TreeGrafter"/>
</dbReference>
<keyword evidence="3" id="KW-0663">Pyridoxal phosphate</keyword>
<feature type="domain" description="Tryptophan synthase beta chain-like PALP" evidence="5">
    <location>
        <begin position="40"/>
        <end position="330"/>
    </location>
</feature>
<dbReference type="SUPFAM" id="SSF53686">
    <property type="entry name" value="Tryptophan synthase beta subunit-like PLP-dependent enzymes"/>
    <property type="match status" value="1"/>
</dbReference>
<evidence type="ECO:0000259" key="5">
    <source>
        <dbReference type="Pfam" id="PF00291"/>
    </source>
</evidence>
<proteinExistence type="inferred from homology"/>
<dbReference type="GO" id="GO:0004794">
    <property type="term" value="F:threonine deaminase activity"/>
    <property type="evidence" value="ECO:0007669"/>
    <property type="project" value="TreeGrafter"/>
</dbReference>
<dbReference type="GO" id="GO:0006565">
    <property type="term" value="P:L-serine catabolic process"/>
    <property type="evidence" value="ECO:0007669"/>
    <property type="project" value="TreeGrafter"/>
</dbReference>
<evidence type="ECO:0000256" key="1">
    <source>
        <dbReference type="ARBA" id="ARBA00001933"/>
    </source>
</evidence>
<accession>A0A382I0H9</accession>